<protein>
    <submittedName>
        <fullName evidence="1">Uncharacterized protein</fullName>
    </submittedName>
</protein>
<reference evidence="1" key="1">
    <citation type="submission" date="2014-09" db="EMBL/GenBank/DDBJ databases">
        <authorList>
            <person name="Magalhaes I.L.F."/>
            <person name="Oliveira U."/>
            <person name="Santos F.R."/>
            <person name="Vidigal T.H.D.A."/>
            <person name="Brescovit A.D."/>
            <person name="Santos A.J."/>
        </authorList>
    </citation>
    <scope>NUCLEOTIDE SEQUENCE</scope>
    <source>
        <tissue evidence="1">Shoot tissue taken approximately 20 cm above the soil surface</tissue>
    </source>
</reference>
<dbReference type="EMBL" id="GBRH01209580">
    <property type="protein sequence ID" value="JAD88315.1"/>
    <property type="molecule type" value="Transcribed_RNA"/>
</dbReference>
<dbReference type="AlphaFoldDB" id="A0A0A9DRM6"/>
<evidence type="ECO:0000313" key="1">
    <source>
        <dbReference type="EMBL" id="JAD88315.1"/>
    </source>
</evidence>
<accession>A0A0A9DRM6</accession>
<proteinExistence type="predicted"/>
<sequence>MDGGIPGPTWMRRLAALVCQSNLYLLVRRCSLQPLRHCDGCLVAASGEGAWLSRERHLDGDAVEPGGVPRLKLMW</sequence>
<name>A0A0A9DRM6_ARUDO</name>
<organism evidence="1">
    <name type="scientific">Arundo donax</name>
    <name type="common">Giant reed</name>
    <name type="synonym">Donax arundinaceus</name>
    <dbReference type="NCBI Taxonomy" id="35708"/>
    <lineage>
        <taxon>Eukaryota</taxon>
        <taxon>Viridiplantae</taxon>
        <taxon>Streptophyta</taxon>
        <taxon>Embryophyta</taxon>
        <taxon>Tracheophyta</taxon>
        <taxon>Spermatophyta</taxon>
        <taxon>Magnoliopsida</taxon>
        <taxon>Liliopsida</taxon>
        <taxon>Poales</taxon>
        <taxon>Poaceae</taxon>
        <taxon>PACMAD clade</taxon>
        <taxon>Arundinoideae</taxon>
        <taxon>Arundineae</taxon>
        <taxon>Arundo</taxon>
    </lineage>
</organism>
<reference evidence="1" key="2">
    <citation type="journal article" date="2015" name="Data Brief">
        <title>Shoot transcriptome of the giant reed, Arundo donax.</title>
        <authorList>
            <person name="Barrero R.A."/>
            <person name="Guerrero F.D."/>
            <person name="Moolhuijzen P."/>
            <person name="Goolsby J.A."/>
            <person name="Tidwell J."/>
            <person name="Bellgard S.E."/>
            <person name="Bellgard M.I."/>
        </authorList>
    </citation>
    <scope>NUCLEOTIDE SEQUENCE</scope>
    <source>
        <tissue evidence="1">Shoot tissue taken approximately 20 cm above the soil surface</tissue>
    </source>
</reference>